<dbReference type="Pfam" id="PF00005">
    <property type="entry name" value="ABC_tran"/>
    <property type="match status" value="1"/>
</dbReference>
<name>A0A0D3IIX4_EMIH1</name>
<dbReference type="InterPro" id="IPR003959">
    <property type="entry name" value="ATPase_AAA_core"/>
</dbReference>
<dbReference type="EnsemblProtists" id="EOD11209">
    <property type="protein sequence ID" value="EOD11209"/>
    <property type="gene ID" value="EMIHUDRAFT_431238"/>
</dbReference>
<sequence length="175" mass="18320">MRGGEITALLGANGAGKTTTISMLTGLVEPDAGDATIGGLSIRSEMEAIRGALGVCPQDNVLYDLLTAREHLELFTALRSGGGGGRAAVDSLLARASLAAKARKSWSSVAVNGWSLSSSGPRHPAGGARTLFLDEPTSGMDPHSRRAIWALLREVRRGRTVVLTTHFLDEAELLS</sequence>
<dbReference type="Pfam" id="PF13304">
    <property type="entry name" value="AAA_21"/>
    <property type="match status" value="1"/>
</dbReference>
<evidence type="ECO:0000256" key="2">
    <source>
        <dbReference type="ARBA" id="ARBA00022840"/>
    </source>
</evidence>
<dbReference type="GO" id="GO:0016020">
    <property type="term" value="C:membrane"/>
    <property type="evidence" value="ECO:0007669"/>
    <property type="project" value="InterPro"/>
</dbReference>
<dbReference type="PANTHER" id="PTHR19229">
    <property type="entry name" value="ATP-BINDING CASSETTE TRANSPORTER SUBFAMILY A ABCA"/>
    <property type="match status" value="1"/>
</dbReference>
<dbReference type="GO" id="GO:0005319">
    <property type="term" value="F:lipid transporter activity"/>
    <property type="evidence" value="ECO:0007669"/>
    <property type="project" value="TreeGrafter"/>
</dbReference>
<dbReference type="GeneID" id="17257366"/>
<dbReference type="Proteomes" id="UP000013827">
    <property type="component" value="Unassembled WGS sequence"/>
</dbReference>
<keyword evidence="5" id="KW-1185">Reference proteome</keyword>
<accession>A0A0D3IIX4</accession>
<dbReference type="RefSeq" id="XP_005763638.1">
    <property type="nucleotide sequence ID" value="XM_005763581.1"/>
</dbReference>
<evidence type="ECO:0000313" key="5">
    <source>
        <dbReference type="Proteomes" id="UP000013827"/>
    </source>
</evidence>
<dbReference type="GO" id="GO:0016887">
    <property type="term" value="F:ATP hydrolysis activity"/>
    <property type="evidence" value="ECO:0007669"/>
    <property type="project" value="InterPro"/>
</dbReference>
<dbReference type="InterPro" id="IPR026082">
    <property type="entry name" value="ABCA"/>
</dbReference>
<proteinExistence type="predicted"/>
<dbReference type="AlphaFoldDB" id="A0A0D3IIX4"/>
<feature type="domain" description="AAA+ ATPase" evidence="3">
    <location>
        <begin position="3"/>
        <end position="175"/>
    </location>
</feature>
<evidence type="ECO:0000256" key="1">
    <source>
        <dbReference type="ARBA" id="ARBA00022741"/>
    </source>
</evidence>
<dbReference type="KEGG" id="ehx:EMIHUDRAFT_431238"/>
<reference evidence="4" key="2">
    <citation type="submission" date="2024-10" db="UniProtKB">
        <authorList>
            <consortium name="EnsemblProtists"/>
        </authorList>
    </citation>
    <scope>IDENTIFICATION</scope>
</reference>
<dbReference type="InterPro" id="IPR003439">
    <property type="entry name" value="ABC_transporter-like_ATP-bd"/>
</dbReference>
<dbReference type="HOGENOM" id="CLU_000604_1_2_1"/>
<dbReference type="Gene3D" id="3.40.50.300">
    <property type="entry name" value="P-loop containing nucleotide triphosphate hydrolases"/>
    <property type="match status" value="1"/>
</dbReference>
<dbReference type="OMA" id="QIYIVDH"/>
<dbReference type="SUPFAM" id="SSF52540">
    <property type="entry name" value="P-loop containing nucleoside triphosphate hydrolases"/>
    <property type="match status" value="1"/>
</dbReference>
<dbReference type="GO" id="GO:0140359">
    <property type="term" value="F:ABC-type transporter activity"/>
    <property type="evidence" value="ECO:0007669"/>
    <property type="project" value="InterPro"/>
</dbReference>
<dbReference type="eggNOG" id="KOG0059">
    <property type="taxonomic scope" value="Eukaryota"/>
</dbReference>
<dbReference type="InterPro" id="IPR027417">
    <property type="entry name" value="P-loop_NTPase"/>
</dbReference>
<reference evidence="5" key="1">
    <citation type="journal article" date="2013" name="Nature">
        <title>Pan genome of the phytoplankton Emiliania underpins its global distribution.</title>
        <authorList>
            <person name="Read B.A."/>
            <person name="Kegel J."/>
            <person name="Klute M.J."/>
            <person name="Kuo A."/>
            <person name="Lefebvre S.C."/>
            <person name="Maumus F."/>
            <person name="Mayer C."/>
            <person name="Miller J."/>
            <person name="Monier A."/>
            <person name="Salamov A."/>
            <person name="Young J."/>
            <person name="Aguilar M."/>
            <person name="Claverie J.M."/>
            <person name="Frickenhaus S."/>
            <person name="Gonzalez K."/>
            <person name="Herman E.K."/>
            <person name="Lin Y.C."/>
            <person name="Napier J."/>
            <person name="Ogata H."/>
            <person name="Sarno A.F."/>
            <person name="Shmutz J."/>
            <person name="Schroeder D."/>
            <person name="de Vargas C."/>
            <person name="Verret F."/>
            <person name="von Dassow P."/>
            <person name="Valentin K."/>
            <person name="Van de Peer Y."/>
            <person name="Wheeler G."/>
            <person name="Dacks J.B."/>
            <person name="Delwiche C.F."/>
            <person name="Dyhrman S.T."/>
            <person name="Glockner G."/>
            <person name="John U."/>
            <person name="Richards T."/>
            <person name="Worden A.Z."/>
            <person name="Zhang X."/>
            <person name="Grigoriev I.V."/>
            <person name="Allen A.E."/>
            <person name="Bidle K."/>
            <person name="Borodovsky M."/>
            <person name="Bowler C."/>
            <person name="Brownlee C."/>
            <person name="Cock J.M."/>
            <person name="Elias M."/>
            <person name="Gladyshev V.N."/>
            <person name="Groth M."/>
            <person name="Guda C."/>
            <person name="Hadaegh A."/>
            <person name="Iglesias-Rodriguez M.D."/>
            <person name="Jenkins J."/>
            <person name="Jones B.M."/>
            <person name="Lawson T."/>
            <person name="Leese F."/>
            <person name="Lindquist E."/>
            <person name="Lobanov A."/>
            <person name="Lomsadze A."/>
            <person name="Malik S.B."/>
            <person name="Marsh M.E."/>
            <person name="Mackinder L."/>
            <person name="Mock T."/>
            <person name="Mueller-Roeber B."/>
            <person name="Pagarete A."/>
            <person name="Parker M."/>
            <person name="Probert I."/>
            <person name="Quesneville H."/>
            <person name="Raines C."/>
            <person name="Rensing S.A."/>
            <person name="Riano-Pachon D.M."/>
            <person name="Richier S."/>
            <person name="Rokitta S."/>
            <person name="Shiraiwa Y."/>
            <person name="Soanes D.M."/>
            <person name="van der Giezen M."/>
            <person name="Wahlund T.M."/>
            <person name="Williams B."/>
            <person name="Wilson W."/>
            <person name="Wolfe G."/>
            <person name="Wurch L.L."/>
        </authorList>
    </citation>
    <scope>NUCLEOTIDE SEQUENCE</scope>
</reference>
<evidence type="ECO:0000313" key="4">
    <source>
        <dbReference type="EnsemblProtists" id="EOD11209"/>
    </source>
</evidence>
<keyword evidence="1" id="KW-0547">Nucleotide-binding</keyword>
<dbReference type="SMART" id="SM00382">
    <property type="entry name" value="AAA"/>
    <property type="match status" value="1"/>
</dbReference>
<protein>
    <recommendedName>
        <fullName evidence="3">AAA+ ATPase domain-containing protein</fullName>
    </recommendedName>
</protein>
<dbReference type="PaxDb" id="2903-EOD11209"/>
<dbReference type="GO" id="GO:0005524">
    <property type="term" value="F:ATP binding"/>
    <property type="evidence" value="ECO:0007669"/>
    <property type="project" value="UniProtKB-KW"/>
</dbReference>
<evidence type="ECO:0000259" key="3">
    <source>
        <dbReference type="SMART" id="SM00382"/>
    </source>
</evidence>
<organism evidence="4 5">
    <name type="scientific">Emiliania huxleyi (strain CCMP1516)</name>
    <dbReference type="NCBI Taxonomy" id="280463"/>
    <lineage>
        <taxon>Eukaryota</taxon>
        <taxon>Haptista</taxon>
        <taxon>Haptophyta</taxon>
        <taxon>Prymnesiophyceae</taxon>
        <taxon>Isochrysidales</taxon>
        <taxon>Noelaerhabdaceae</taxon>
        <taxon>Emiliania</taxon>
    </lineage>
</organism>
<keyword evidence="2" id="KW-0067">ATP-binding</keyword>
<dbReference type="InterPro" id="IPR003593">
    <property type="entry name" value="AAA+_ATPase"/>
</dbReference>